<keyword evidence="2 6" id="KW-0662">Pyridine nucleotide biosynthesis</keyword>
<dbReference type="HAMAP" id="MF_01265">
    <property type="entry name" value="NadX"/>
    <property type="match status" value="1"/>
</dbReference>
<protein>
    <recommendedName>
        <fullName evidence="6">L-aspartate dehydrogenase</fullName>
        <ecNumber evidence="6">1.4.1.21</ecNumber>
    </recommendedName>
</protein>
<evidence type="ECO:0000256" key="2">
    <source>
        <dbReference type="ARBA" id="ARBA00022642"/>
    </source>
</evidence>
<dbReference type="Gene3D" id="3.40.50.720">
    <property type="entry name" value="NAD(P)-binding Rossmann-like Domain"/>
    <property type="match status" value="1"/>
</dbReference>
<dbReference type="SUPFAM" id="SSF51735">
    <property type="entry name" value="NAD(P)-binding Rossmann-fold domains"/>
    <property type="match status" value="1"/>
</dbReference>
<feature type="domain" description="Aspartate/homoserine dehydrogenase NAD-binding" evidence="8">
    <location>
        <begin position="13"/>
        <end position="128"/>
    </location>
</feature>
<dbReference type="PIRSF" id="PIRSF005227">
    <property type="entry name" value="Asp_dh_NAD_syn"/>
    <property type="match status" value="1"/>
</dbReference>
<comment type="catalytic activity">
    <reaction evidence="6">
        <text>L-aspartate + NAD(+) + H2O = oxaloacetate + NH4(+) + NADH + H(+)</text>
        <dbReference type="Rhea" id="RHEA:11788"/>
        <dbReference type="ChEBI" id="CHEBI:15377"/>
        <dbReference type="ChEBI" id="CHEBI:15378"/>
        <dbReference type="ChEBI" id="CHEBI:16452"/>
        <dbReference type="ChEBI" id="CHEBI:28938"/>
        <dbReference type="ChEBI" id="CHEBI:29991"/>
        <dbReference type="ChEBI" id="CHEBI:57540"/>
        <dbReference type="ChEBI" id="CHEBI:57945"/>
        <dbReference type="EC" id="1.4.1.21"/>
    </reaction>
</comment>
<keyword evidence="3 6" id="KW-0521">NADP</keyword>
<dbReference type="Proteomes" id="UP001209713">
    <property type="component" value="Unassembled WGS sequence"/>
</dbReference>
<sequence length="277" mass="29571">MNSIKPFNVAIIGLGAIGQTVADYVINEDNKVALSAILCRDQEKHKKLHALKGEKFTSLITNDIDEVLAAKPDLIVEAAGQESLAQYGPKILESGISILVSSIGLFTDDKIFYEFVSIAERHGAKILLSSGALPAIDWMSAAALSEVNSIAITQSKPVNSWIGTPAEQFVELSKITEVTPFFTGTAREAANLFPKSSNITAMLALATVGLDHLNVELVADPHSSEMQTNIEFNSDVGSLKTSWLGVPSNLTPSTSADVPFAIIRAIKNLSSTVVYGL</sequence>
<evidence type="ECO:0000256" key="6">
    <source>
        <dbReference type="HAMAP-Rule" id="MF_01265"/>
    </source>
</evidence>
<gene>
    <name evidence="6" type="primary">nadX</name>
    <name evidence="9" type="ORF">OFY17_06545</name>
</gene>
<evidence type="ECO:0000259" key="7">
    <source>
        <dbReference type="Pfam" id="PF01958"/>
    </source>
</evidence>
<comment type="caution">
    <text evidence="6">Lacks conserved residue(s) required for the propagation of feature annotation.</text>
</comment>
<accession>A0ABT2YRP8</accession>
<reference evidence="9 10" key="1">
    <citation type="submission" date="2022-10" db="EMBL/GenBank/DDBJ databases">
        <title>Marinomonas transparenta sp. nov. and Marinomonas sargassi sp. nov., isolated from marine alga (Sargassum natans (L.) Gaillon).</title>
        <authorList>
            <person name="Wang Y."/>
        </authorList>
    </citation>
    <scope>NUCLEOTIDE SEQUENCE [LARGE SCALE GENOMIC DNA]</scope>
    <source>
        <strain evidence="9 10">C2222</strain>
    </source>
</reference>
<name>A0ABT2YRP8_9GAMM</name>
<dbReference type="InterPro" id="IPR005106">
    <property type="entry name" value="Asp/hSer_DH_NAD-bd"/>
</dbReference>
<organism evidence="9 10">
    <name type="scientific">Marinomonas sargassi</name>
    <dbReference type="NCBI Taxonomy" id="2984494"/>
    <lineage>
        <taxon>Bacteria</taxon>
        <taxon>Pseudomonadati</taxon>
        <taxon>Pseudomonadota</taxon>
        <taxon>Gammaproteobacteria</taxon>
        <taxon>Oceanospirillales</taxon>
        <taxon>Oceanospirillaceae</taxon>
        <taxon>Marinomonas</taxon>
    </lineage>
</organism>
<keyword evidence="10" id="KW-1185">Reference proteome</keyword>
<comment type="function">
    <text evidence="6">Specifically catalyzes the NAD or NADP-dependent dehydrogenation of L-aspartate to iminoaspartate.</text>
</comment>
<comment type="miscellaneous">
    <text evidence="6">The iminoaspartate product is unstable in aqueous solution and can decompose to oxaloacetate and ammonia.</text>
</comment>
<comment type="similarity">
    <text evidence="1 6">Belongs to the L-aspartate dehydrogenase family.</text>
</comment>
<dbReference type="InterPro" id="IPR002811">
    <property type="entry name" value="Asp_DH"/>
</dbReference>
<dbReference type="SUPFAM" id="SSF55347">
    <property type="entry name" value="Glyceraldehyde-3-phosphate dehydrogenase-like, C-terminal domain"/>
    <property type="match status" value="1"/>
</dbReference>
<feature type="binding site" evidence="6">
    <location>
        <position position="198"/>
    </location>
    <ligand>
        <name>NAD(+)</name>
        <dbReference type="ChEBI" id="CHEBI:57540"/>
    </ligand>
</feature>
<evidence type="ECO:0000313" key="9">
    <source>
        <dbReference type="EMBL" id="MCV2402550.1"/>
    </source>
</evidence>
<evidence type="ECO:0000313" key="10">
    <source>
        <dbReference type="Proteomes" id="UP001209713"/>
    </source>
</evidence>
<dbReference type="InterPro" id="IPR020626">
    <property type="entry name" value="Asp_DH_prok"/>
</dbReference>
<comment type="catalytic activity">
    <reaction evidence="6">
        <text>L-aspartate + NADP(+) + H2O = oxaloacetate + NH4(+) + NADPH + H(+)</text>
        <dbReference type="Rhea" id="RHEA:11784"/>
        <dbReference type="ChEBI" id="CHEBI:15377"/>
        <dbReference type="ChEBI" id="CHEBI:15378"/>
        <dbReference type="ChEBI" id="CHEBI:16452"/>
        <dbReference type="ChEBI" id="CHEBI:28938"/>
        <dbReference type="ChEBI" id="CHEBI:29991"/>
        <dbReference type="ChEBI" id="CHEBI:57783"/>
        <dbReference type="ChEBI" id="CHEBI:58349"/>
        <dbReference type="EC" id="1.4.1.21"/>
    </reaction>
</comment>
<evidence type="ECO:0000256" key="5">
    <source>
        <dbReference type="ARBA" id="ARBA00023027"/>
    </source>
</evidence>
<proteinExistence type="inferred from homology"/>
<dbReference type="GO" id="GO:0033735">
    <property type="term" value="F:aspartate dehydrogenase [NAD(P)+] activity"/>
    <property type="evidence" value="ECO:0007669"/>
    <property type="project" value="UniProtKB-EC"/>
</dbReference>
<dbReference type="InterPro" id="IPR036291">
    <property type="entry name" value="NAD(P)-bd_dom_sf"/>
</dbReference>
<evidence type="ECO:0000256" key="3">
    <source>
        <dbReference type="ARBA" id="ARBA00022857"/>
    </source>
</evidence>
<dbReference type="Gene3D" id="3.30.360.10">
    <property type="entry name" value="Dihydrodipicolinate Reductase, domain 2"/>
    <property type="match status" value="1"/>
</dbReference>
<dbReference type="Pfam" id="PF01958">
    <property type="entry name" value="Asp_DH_C"/>
    <property type="match status" value="1"/>
</dbReference>
<evidence type="ECO:0000256" key="1">
    <source>
        <dbReference type="ARBA" id="ARBA00008331"/>
    </source>
</evidence>
<comment type="caution">
    <text evidence="9">The sequence shown here is derived from an EMBL/GenBank/DDBJ whole genome shotgun (WGS) entry which is preliminary data.</text>
</comment>
<evidence type="ECO:0000256" key="4">
    <source>
        <dbReference type="ARBA" id="ARBA00023002"/>
    </source>
</evidence>
<dbReference type="EMBL" id="JAOVZB010000002">
    <property type="protein sequence ID" value="MCV2402550.1"/>
    <property type="molecule type" value="Genomic_DNA"/>
</dbReference>
<keyword evidence="4 6" id="KW-0560">Oxidoreductase</keyword>
<dbReference type="RefSeq" id="WP_263529930.1">
    <property type="nucleotide sequence ID" value="NZ_JAOVZB010000002.1"/>
</dbReference>
<dbReference type="NCBIfam" id="NF009828">
    <property type="entry name" value="PRK13303.1-3"/>
    <property type="match status" value="1"/>
</dbReference>
<dbReference type="Pfam" id="PF03447">
    <property type="entry name" value="NAD_binding_3"/>
    <property type="match status" value="1"/>
</dbReference>
<dbReference type="EC" id="1.4.1.21" evidence="6"/>
<feature type="binding site" evidence="6">
    <location>
        <position position="132"/>
    </location>
    <ligand>
        <name>NAD(+)</name>
        <dbReference type="ChEBI" id="CHEBI:57540"/>
    </ligand>
</feature>
<dbReference type="PANTHER" id="PTHR31873:SF6">
    <property type="entry name" value="ASPARTATE DEHYDROGENASE DOMAIN-CONTAINING PROTEIN"/>
    <property type="match status" value="1"/>
</dbReference>
<comment type="pathway">
    <text evidence="6">Cofactor biosynthesis; NAD(+) biosynthesis; iminoaspartate from L-aspartate (dehydrogenase route): step 1/1.</text>
</comment>
<dbReference type="InterPro" id="IPR011182">
    <property type="entry name" value="L-Asp_DH"/>
</dbReference>
<keyword evidence="5 6" id="KW-0520">NAD</keyword>
<evidence type="ECO:0000259" key="8">
    <source>
        <dbReference type="Pfam" id="PF03447"/>
    </source>
</evidence>
<dbReference type="PANTHER" id="PTHR31873">
    <property type="entry name" value="L-ASPARTATE DEHYDROGENASE-RELATED"/>
    <property type="match status" value="1"/>
</dbReference>
<feature type="domain" description="Aspartate dehydrogenase" evidence="7">
    <location>
        <begin position="176"/>
        <end position="259"/>
    </location>
</feature>